<organism evidence="1 2">
    <name type="scientific">Kineosporia babensis</name>
    <dbReference type="NCBI Taxonomy" id="499548"/>
    <lineage>
        <taxon>Bacteria</taxon>
        <taxon>Bacillati</taxon>
        <taxon>Actinomycetota</taxon>
        <taxon>Actinomycetes</taxon>
        <taxon>Kineosporiales</taxon>
        <taxon>Kineosporiaceae</taxon>
        <taxon>Kineosporia</taxon>
    </lineage>
</organism>
<name>A0A9X1NF55_9ACTN</name>
<evidence type="ECO:0000313" key="2">
    <source>
        <dbReference type="Proteomes" id="UP001138997"/>
    </source>
</evidence>
<protein>
    <submittedName>
        <fullName evidence="1">Uncharacterized protein</fullName>
    </submittedName>
</protein>
<dbReference type="RefSeq" id="WP_231443260.1">
    <property type="nucleotide sequence ID" value="NZ_JAJOMB010000009.1"/>
</dbReference>
<reference evidence="1" key="1">
    <citation type="submission" date="2021-11" db="EMBL/GenBank/DDBJ databases">
        <title>Streptomyces corallinus and Kineosporia corallina sp. nov., two new coral-derived marine actinobacteria.</title>
        <authorList>
            <person name="Buangrab K."/>
            <person name="Sutthacheep M."/>
            <person name="Yeemin T."/>
            <person name="Harunari E."/>
            <person name="Igarashi Y."/>
            <person name="Sripreechasak P."/>
            <person name="Kanchanasin P."/>
            <person name="Tanasupawat S."/>
            <person name="Phongsopitanun W."/>
        </authorList>
    </citation>
    <scope>NUCLEOTIDE SEQUENCE</scope>
    <source>
        <strain evidence="1">JCM 31032</strain>
    </source>
</reference>
<sequence length="142" mass="15277">MDVDDSATWGLLLLRNSGDEAIRLESLTLNPVQSTSKVQDPIEVQRVQVVPTELTKGETTIGTSAGRGDDVIPEAKRSPLAGYELAPGVEVHVLVQYRALKEGDWKYDTVTVDYKDGRRPGSLTLNQGLVVCAPAGAIRACS</sequence>
<dbReference type="Proteomes" id="UP001138997">
    <property type="component" value="Unassembled WGS sequence"/>
</dbReference>
<accession>A0A9X1NF55</accession>
<comment type="caution">
    <text evidence="1">The sequence shown here is derived from an EMBL/GenBank/DDBJ whole genome shotgun (WGS) entry which is preliminary data.</text>
</comment>
<proteinExistence type="predicted"/>
<gene>
    <name evidence="1" type="ORF">LR394_17655</name>
</gene>
<dbReference type="EMBL" id="JAJOMB010000009">
    <property type="protein sequence ID" value="MCD5312734.1"/>
    <property type="molecule type" value="Genomic_DNA"/>
</dbReference>
<keyword evidence="2" id="KW-1185">Reference proteome</keyword>
<evidence type="ECO:0000313" key="1">
    <source>
        <dbReference type="EMBL" id="MCD5312734.1"/>
    </source>
</evidence>
<dbReference type="AlphaFoldDB" id="A0A9X1NF55"/>